<sequence>MDATFMDRHPKLQDGLGMVIFVVGVVIGTILLNTFVFQTFNVEGASMETTMYTGDRLIVNRLPVTSSKLQNKNYIPKRGEIIVFKNPNFNASTGKDEYIVKRIIAFAGERVTVKNGTVTVYNKENPNGFNPDTSVNKNEPGQPTSGDVDSTVPDGTVFVMGDHRQGSYSCDSRNCMGPIPLYDIVGPVSLRIFPFNKIRSF</sequence>
<organism evidence="6 7">
    <name type="scientific">Candidatus Nanosynbacter lyticus</name>
    <dbReference type="NCBI Taxonomy" id="2093824"/>
    <lineage>
        <taxon>Bacteria</taxon>
        <taxon>Candidatus Saccharimonadota</taxon>
        <taxon>Candidatus Saccharimonadia</taxon>
        <taxon>Candidatus Nanosynbacterales</taxon>
        <taxon>Candidatus Nanosynbacteraceae</taxon>
        <taxon>Candidatus Nanosynbacter</taxon>
    </lineage>
</organism>
<dbReference type="GO" id="GO:0016020">
    <property type="term" value="C:membrane"/>
    <property type="evidence" value="ECO:0007669"/>
    <property type="project" value="UniProtKB-SubCell"/>
</dbReference>
<name>A0A6S4GSQ8_9BACT</name>
<dbReference type="RefSeq" id="WP_039326968.1">
    <property type="nucleotide sequence ID" value="NZ_CP007496.1"/>
</dbReference>
<keyword evidence="3" id="KW-0645">Protease</keyword>
<reference evidence="6 7" key="1">
    <citation type="journal article" date="2015" name="Proc. Natl. Acad. Sci. U.S.A.">
        <title>Cultivation of a human-associated TM7 phylotype reveals a reduced genome and epibiotic parasitic lifestyle.</title>
        <authorList>
            <person name="He X."/>
            <person name="McLean J.S."/>
            <person name="Edlund A."/>
            <person name="Yooseph S."/>
            <person name="Hall A.P."/>
            <person name="Liu S.Y."/>
            <person name="Dorrestein P.C."/>
            <person name="Esquenazi E."/>
            <person name="Hunter R.C."/>
            <person name="Cheng G."/>
            <person name="Nelson K.E."/>
            <person name="Lux R."/>
            <person name="Shi W."/>
        </authorList>
    </citation>
    <scope>NUCLEOTIDE SEQUENCE [LARGE SCALE GENOMIC DNA]</scope>
    <source>
        <strain evidence="6 7">TM7x</strain>
    </source>
</reference>
<feature type="transmembrane region" description="Helical" evidence="3">
    <location>
        <begin position="15"/>
        <end position="37"/>
    </location>
</feature>
<proteinExistence type="inferred from homology"/>
<evidence type="ECO:0000256" key="3">
    <source>
        <dbReference type="RuleBase" id="RU362042"/>
    </source>
</evidence>
<dbReference type="GO" id="GO:0009003">
    <property type="term" value="F:signal peptidase activity"/>
    <property type="evidence" value="ECO:0007669"/>
    <property type="project" value="UniProtKB-EC"/>
</dbReference>
<dbReference type="PANTHER" id="PTHR43390">
    <property type="entry name" value="SIGNAL PEPTIDASE I"/>
    <property type="match status" value="1"/>
</dbReference>
<evidence type="ECO:0000256" key="1">
    <source>
        <dbReference type="ARBA" id="ARBA00009370"/>
    </source>
</evidence>
<keyword evidence="7" id="KW-1185">Reference proteome</keyword>
<protein>
    <recommendedName>
        <fullName evidence="3">Signal peptidase I</fullName>
        <ecNumber evidence="3">3.4.21.89</ecNumber>
    </recommendedName>
</protein>
<dbReference type="GO" id="GO:0006465">
    <property type="term" value="P:signal peptide processing"/>
    <property type="evidence" value="ECO:0007669"/>
    <property type="project" value="InterPro"/>
</dbReference>
<dbReference type="EC" id="3.4.21.89" evidence="3"/>
<dbReference type="PRINTS" id="PR00727">
    <property type="entry name" value="LEADERPTASE"/>
</dbReference>
<keyword evidence="3" id="KW-0378">Hydrolase</keyword>
<dbReference type="EMBL" id="CP007496">
    <property type="protein sequence ID" value="AJA06351.1"/>
    <property type="molecule type" value="Genomic_DNA"/>
</dbReference>
<dbReference type="InterPro" id="IPR036286">
    <property type="entry name" value="LexA/Signal_pep-like_sf"/>
</dbReference>
<dbReference type="CDD" id="cd06530">
    <property type="entry name" value="S26_SPase_I"/>
    <property type="match status" value="1"/>
</dbReference>
<feature type="active site" evidence="2">
    <location>
        <position position="101"/>
    </location>
</feature>
<keyword evidence="3" id="KW-1133">Transmembrane helix</keyword>
<gene>
    <name evidence="6" type="ORF">TM7x_00855</name>
</gene>
<feature type="domain" description="Peptidase S26" evidence="5">
    <location>
        <begin position="20"/>
        <end position="192"/>
    </location>
</feature>
<keyword evidence="3" id="KW-0472">Membrane</keyword>
<accession>A0A6S4GSQ8</accession>
<keyword evidence="3" id="KW-0812">Transmembrane</keyword>
<dbReference type="InterPro" id="IPR000223">
    <property type="entry name" value="Pept_S26A_signal_pept_1"/>
</dbReference>
<dbReference type="Proteomes" id="UP000030902">
    <property type="component" value="Chromosome"/>
</dbReference>
<feature type="region of interest" description="Disordered" evidence="4">
    <location>
        <begin position="123"/>
        <end position="152"/>
    </location>
</feature>
<dbReference type="NCBIfam" id="TIGR02227">
    <property type="entry name" value="sigpep_I_bact"/>
    <property type="match status" value="1"/>
</dbReference>
<feature type="compositionally biased region" description="Polar residues" evidence="4">
    <location>
        <begin position="123"/>
        <end position="148"/>
    </location>
</feature>
<evidence type="ECO:0000313" key="7">
    <source>
        <dbReference type="Proteomes" id="UP000030902"/>
    </source>
</evidence>
<feature type="active site" evidence="2">
    <location>
        <position position="46"/>
    </location>
</feature>
<dbReference type="Pfam" id="PF10502">
    <property type="entry name" value="Peptidase_S26"/>
    <property type="match status" value="1"/>
</dbReference>
<dbReference type="SUPFAM" id="SSF51306">
    <property type="entry name" value="LexA/Signal peptidase"/>
    <property type="match status" value="1"/>
</dbReference>
<evidence type="ECO:0000313" key="6">
    <source>
        <dbReference type="EMBL" id="AJA06351.1"/>
    </source>
</evidence>
<evidence type="ECO:0000259" key="5">
    <source>
        <dbReference type="Pfam" id="PF10502"/>
    </source>
</evidence>
<dbReference type="KEGG" id="sox:TM7x_00855"/>
<dbReference type="Gene3D" id="2.10.109.10">
    <property type="entry name" value="Umud Fragment, subunit A"/>
    <property type="match status" value="1"/>
</dbReference>
<comment type="subcellular location">
    <subcellularLocation>
        <location evidence="3">Membrane</location>
        <topology evidence="3">Single-pass type II membrane protein</topology>
    </subcellularLocation>
</comment>
<dbReference type="InterPro" id="IPR019533">
    <property type="entry name" value="Peptidase_S26"/>
</dbReference>
<dbReference type="GO" id="GO:0004252">
    <property type="term" value="F:serine-type endopeptidase activity"/>
    <property type="evidence" value="ECO:0007669"/>
    <property type="project" value="InterPro"/>
</dbReference>
<dbReference type="AlphaFoldDB" id="A0A6S4GSQ8"/>
<dbReference type="PANTHER" id="PTHR43390:SF1">
    <property type="entry name" value="CHLOROPLAST PROCESSING PEPTIDASE"/>
    <property type="match status" value="1"/>
</dbReference>
<comment type="similarity">
    <text evidence="1 3">Belongs to the peptidase S26 family.</text>
</comment>
<evidence type="ECO:0000256" key="4">
    <source>
        <dbReference type="SAM" id="MobiDB-lite"/>
    </source>
</evidence>
<evidence type="ECO:0000256" key="2">
    <source>
        <dbReference type="PIRSR" id="PIRSR600223-1"/>
    </source>
</evidence>
<comment type="catalytic activity">
    <reaction evidence="3">
        <text>Cleavage of hydrophobic, N-terminal signal or leader sequences from secreted and periplasmic proteins.</text>
        <dbReference type="EC" id="3.4.21.89"/>
    </reaction>
</comment>